<feature type="region of interest" description="Disordered" evidence="2">
    <location>
        <begin position="29"/>
        <end position="191"/>
    </location>
</feature>
<feature type="compositionally biased region" description="Low complexity" evidence="2">
    <location>
        <begin position="113"/>
        <end position="187"/>
    </location>
</feature>
<comment type="caution">
    <text evidence="3">The sequence shown here is derived from an EMBL/GenBank/DDBJ whole genome shotgun (WGS) entry which is preliminary data.</text>
</comment>
<organism evidence="3 4">
    <name type="scientific">Linnemannia hyalina</name>
    <dbReference type="NCBI Taxonomy" id="64524"/>
    <lineage>
        <taxon>Eukaryota</taxon>
        <taxon>Fungi</taxon>
        <taxon>Fungi incertae sedis</taxon>
        <taxon>Mucoromycota</taxon>
        <taxon>Mortierellomycotina</taxon>
        <taxon>Mortierellomycetes</taxon>
        <taxon>Mortierellales</taxon>
        <taxon>Mortierellaceae</taxon>
        <taxon>Linnemannia</taxon>
    </lineage>
</organism>
<feature type="region of interest" description="Disordered" evidence="2">
    <location>
        <begin position="590"/>
        <end position="674"/>
    </location>
</feature>
<feature type="compositionally biased region" description="Low complexity" evidence="2">
    <location>
        <begin position="258"/>
        <end position="272"/>
    </location>
</feature>
<keyword evidence="4" id="KW-1185">Reference proteome</keyword>
<sequence>MVYKGSHFDPNYHLKKNFNRSFQESSYDSGNFYPNNNNNNSFNRNNYNHNHSYTAPTPLSLPPPPPPPTGWTNNAFPSHHYGNNKQNSERYTPSSSSKKKTRRNGRPGKEAAGSNNNTSYTTTDNKNNNKNNNNSNSSSSVNSSISISNSNSNSNSNNINSNSNSNNKNNNNNNIGGGSSSSSTSGNAKKLKTPLEKLSKMEDHLERNPNDKLAHVNAYRIYGGNISKAPTGREWSRTPTLAPQDNDMDNTDKDEAELQQQEQHQQQQWSSLSAQAAIPYQNLHQNWNATENNHHDQNKTRQSSVATTSSITTTPTPTPTDNRNPWTRSPSALSSPSQMESPASSTTEIYPELSPLQVVDEKINDLDHLWKSGNDKLSQTVKVAEQSVLTCVLRQVVEEIKIYAVLREMLQSQGFKGQIDSIGTLTEMMQQLEATRKFDITCLQPGVPIPDIPLDQSVQAMDAMKPLLTTSNGEESMAMHVPDIAAPPPPPPPPYNVEEPATVSSDQPHLANASNPRKRALEQTDSDQTQGSKATIYHDMDSSVTEDREVHQSSLDATTTTPTTLTTITTLPALDRPYTSSRVELQVASMTSSSLSLNSRSSSISSTSTTRTSKRDRLMPNKPAGNAPPGSSRTDSPALQQSNSVPPALTNSIPASGNTEQAIGTTSGRISNGGRAMMDIEKELRLIREEGQEQRLRTEQLLAQLESEARLRREADHRVSQLAQELQNERYLTLEKDLESKRSEALLMMAKAREDIQQSKVLIAQAKEELALERAARAEAMIETARIEIERNRLLAYVQSLGGPTAVMPGGLFVGGMMALPPTSAATLSARFPSPAGSDGGVLATTPGSGGSPSVVDDETPSGEVNRNCLIETAIPVKVEGSL</sequence>
<evidence type="ECO:0000256" key="2">
    <source>
        <dbReference type="SAM" id="MobiDB-lite"/>
    </source>
</evidence>
<keyword evidence="1" id="KW-0175">Coiled coil</keyword>
<feature type="compositionally biased region" description="Polar residues" evidence="2">
    <location>
        <begin position="629"/>
        <end position="670"/>
    </location>
</feature>
<feature type="region of interest" description="Disordered" evidence="2">
    <location>
        <begin position="225"/>
        <end position="272"/>
    </location>
</feature>
<feature type="compositionally biased region" description="Pro residues" evidence="2">
    <location>
        <begin position="59"/>
        <end position="69"/>
    </location>
</feature>
<feature type="region of interest" description="Disordered" evidence="2">
    <location>
        <begin position="290"/>
        <end position="352"/>
    </location>
</feature>
<feature type="compositionally biased region" description="Acidic residues" evidence="2">
    <location>
        <begin position="246"/>
        <end position="257"/>
    </location>
</feature>
<feature type="compositionally biased region" description="Polar residues" evidence="2">
    <location>
        <begin position="321"/>
        <end position="333"/>
    </location>
</feature>
<feature type="compositionally biased region" description="Low complexity" evidence="2">
    <location>
        <begin position="31"/>
        <end position="58"/>
    </location>
</feature>
<proteinExistence type="predicted"/>
<evidence type="ECO:0000313" key="3">
    <source>
        <dbReference type="EMBL" id="KAG9061931.1"/>
    </source>
</evidence>
<feature type="compositionally biased region" description="Basic residues" evidence="2">
    <location>
        <begin position="97"/>
        <end position="106"/>
    </location>
</feature>
<feature type="region of interest" description="Disordered" evidence="2">
    <location>
        <begin position="837"/>
        <end position="863"/>
    </location>
</feature>
<accession>A0A9P8BNK8</accession>
<feature type="compositionally biased region" description="Polar residues" evidence="2">
    <location>
        <begin position="70"/>
        <end position="93"/>
    </location>
</feature>
<feature type="compositionally biased region" description="Polar residues" evidence="2">
    <location>
        <begin position="502"/>
        <end position="515"/>
    </location>
</feature>
<feature type="compositionally biased region" description="Low complexity" evidence="2">
    <location>
        <begin position="334"/>
        <end position="345"/>
    </location>
</feature>
<dbReference type="Proteomes" id="UP000707451">
    <property type="component" value="Unassembled WGS sequence"/>
</dbReference>
<evidence type="ECO:0000313" key="4">
    <source>
        <dbReference type="Proteomes" id="UP000707451"/>
    </source>
</evidence>
<dbReference type="EMBL" id="JAHRHY010000021">
    <property type="protein sequence ID" value="KAG9061931.1"/>
    <property type="molecule type" value="Genomic_DNA"/>
</dbReference>
<dbReference type="OrthoDB" id="2420755at2759"/>
<reference evidence="3" key="1">
    <citation type="submission" date="2021-06" db="EMBL/GenBank/DDBJ databases">
        <title>Genome Sequence of Mortierella hyaline Strain SCG-10, a Cold-Adapted, Nitrate-Reducing Fungus Isolated from Soil in Minnesota, USA.</title>
        <authorList>
            <person name="Aldossari N."/>
        </authorList>
    </citation>
    <scope>NUCLEOTIDE SEQUENCE</scope>
    <source>
        <strain evidence="3">SCG-10</strain>
    </source>
</reference>
<feature type="coiled-coil region" evidence="1">
    <location>
        <begin position="749"/>
        <end position="783"/>
    </location>
</feature>
<feature type="region of interest" description="Disordered" evidence="2">
    <location>
        <begin position="481"/>
        <end position="561"/>
    </location>
</feature>
<gene>
    <name evidence="3" type="ORF">KI688_006648</name>
</gene>
<evidence type="ECO:0000256" key="1">
    <source>
        <dbReference type="SAM" id="Coils"/>
    </source>
</evidence>
<feature type="compositionally biased region" description="Low complexity" evidence="2">
    <location>
        <begin position="590"/>
        <end position="611"/>
    </location>
</feature>
<protein>
    <submittedName>
        <fullName evidence="3">Uncharacterized protein</fullName>
    </submittedName>
</protein>
<feature type="compositionally biased region" description="Pro residues" evidence="2">
    <location>
        <begin position="485"/>
        <end position="495"/>
    </location>
</feature>
<dbReference type="AlphaFoldDB" id="A0A9P8BNK8"/>
<name>A0A9P8BNK8_9FUNG</name>
<feature type="compositionally biased region" description="Basic and acidic residues" evidence="2">
    <location>
        <begin position="536"/>
        <end position="551"/>
    </location>
</feature>